<organism evidence="1 2">
    <name type="scientific">Paenibacillus macerans</name>
    <name type="common">Bacillus macerans</name>
    <dbReference type="NCBI Taxonomy" id="44252"/>
    <lineage>
        <taxon>Bacteria</taxon>
        <taxon>Bacillati</taxon>
        <taxon>Bacillota</taxon>
        <taxon>Bacilli</taxon>
        <taxon>Bacillales</taxon>
        <taxon>Paenibacillaceae</taxon>
        <taxon>Paenibacillus</taxon>
    </lineage>
</organism>
<comment type="caution">
    <text evidence="1">The sequence shown here is derived from an EMBL/GenBank/DDBJ whole genome shotgun (WGS) entry which is preliminary data.</text>
</comment>
<proteinExistence type="predicted"/>
<dbReference type="GeneID" id="77009146"/>
<dbReference type="EMBL" id="JMQA01000038">
    <property type="protein sequence ID" value="KFN05722.1"/>
    <property type="molecule type" value="Genomic_DNA"/>
</dbReference>
<name>A0A090Z515_PAEMA</name>
<dbReference type="OrthoDB" id="9813410at2"/>
<dbReference type="AlphaFoldDB" id="A0A090Z515"/>
<dbReference type="Proteomes" id="UP000029278">
    <property type="component" value="Unassembled WGS sequence"/>
</dbReference>
<dbReference type="RefSeq" id="WP_036625515.1">
    <property type="nucleotide sequence ID" value="NZ_BGML01000002.1"/>
</dbReference>
<evidence type="ECO:0000313" key="2">
    <source>
        <dbReference type="Proteomes" id="UP000029278"/>
    </source>
</evidence>
<dbReference type="PATRIC" id="fig|44252.3.peg.4338"/>
<evidence type="ECO:0000313" key="1">
    <source>
        <dbReference type="EMBL" id="KFN05722.1"/>
    </source>
</evidence>
<gene>
    <name evidence="1" type="ORF">DJ90_90</name>
</gene>
<reference evidence="1 2" key="1">
    <citation type="submission" date="2014-04" db="EMBL/GenBank/DDBJ databases">
        <authorList>
            <person name="Bishop-Lilly K.A."/>
            <person name="Broomall S.M."/>
            <person name="Chain P.S."/>
            <person name="Chertkov O."/>
            <person name="Coyne S.R."/>
            <person name="Daligault H.E."/>
            <person name="Davenport K.W."/>
            <person name="Erkkila T."/>
            <person name="Frey K.G."/>
            <person name="Gibbons H.S."/>
            <person name="Gu W."/>
            <person name="Jaissle J."/>
            <person name="Johnson S.L."/>
            <person name="Koroleva G.I."/>
            <person name="Ladner J.T."/>
            <person name="Lo C.-C."/>
            <person name="Minogue T.D."/>
            <person name="Munk C."/>
            <person name="Palacios G.F."/>
            <person name="Redden C.L."/>
            <person name="Rosenzweig C.N."/>
            <person name="Scholz M.B."/>
            <person name="Teshima H."/>
            <person name="Xu Y."/>
        </authorList>
    </citation>
    <scope>NUCLEOTIDE SEQUENCE [LARGE SCALE GENOMIC DNA]</scope>
    <source>
        <strain evidence="1 2">8244</strain>
    </source>
</reference>
<keyword evidence="2" id="KW-1185">Reference proteome</keyword>
<accession>A0A090Z515</accession>
<protein>
    <submittedName>
        <fullName evidence="1">Uncharacterized protein</fullName>
    </submittedName>
</protein>
<dbReference type="HOGENOM" id="CLU_2899867_0_0_9"/>
<sequence>MPHKKYAEDKRRLVMSLAAGAETPNDSEMSPLIEREGEFVKVTHRDFADGPPLYLHLRPRRI</sequence>